<dbReference type="EMBL" id="LBQZ01000046">
    <property type="protein sequence ID" value="KKP87526.1"/>
    <property type="molecule type" value="Genomic_DNA"/>
</dbReference>
<proteinExistence type="predicted"/>
<dbReference type="Proteomes" id="UP000034798">
    <property type="component" value="Unassembled WGS sequence"/>
</dbReference>
<gene>
    <name evidence="1" type="ORF">UR91_C0046G0002</name>
</gene>
<accession>A0A0G0DFP4</accession>
<reference evidence="1 2" key="1">
    <citation type="journal article" date="2015" name="Nature">
        <title>rRNA introns, odd ribosomes, and small enigmatic genomes across a large radiation of phyla.</title>
        <authorList>
            <person name="Brown C.T."/>
            <person name="Hug L.A."/>
            <person name="Thomas B.C."/>
            <person name="Sharon I."/>
            <person name="Castelle C.J."/>
            <person name="Singh A."/>
            <person name="Wilkins M.J."/>
            <person name="Williams K.H."/>
            <person name="Banfield J.F."/>
        </authorList>
    </citation>
    <scope>NUCLEOTIDE SEQUENCE [LARGE SCALE GENOMIC DNA]</scope>
</reference>
<evidence type="ECO:0000313" key="1">
    <source>
        <dbReference type="EMBL" id="KKP87526.1"/>
    </source>
</evidence>
<dbReference type="AlphaFoldDB" id="A0A0G0DFP4"/>
<sequence>MPLDLFSKTPLPESLPEKMQITVDELKKSSGKEDCLKKVYGIMTRKYRGYRVKTYTRFFEVFKKDIGCFWGREGFLHCTNMNFVMRTLLVKSGFFSEEDLNLKWTQIWYVSPHQFLQVNVDGKWIDIDIWANTYGVGFGDHASGFKRS</sequence>
<evidence type="ECO:0000313" key="2">
    <source>
        <dbReference type="Proteomes" id="UP000034798"/>
    </source>
</evidence>
<protein>
    <recommendedName>
        <fullName evidence="3">Transglutaminase-like domain-containing protein</fullName>
    </recommendedName>
</protein>
<name>A0A0G0DFP4_9BACT</name>
<comment type="caution">
    <text evidence="1">The sequence shown here is derived from an EMBL/GenBank/DDBJ whole genome shotgun (WGS) entry which is preliminary data.</text>
</comment>
<evidence type="ECO:0008006" key="3">
    <source>
        <dbReference type="Google" id="ProtNLM"/>
    </source>
</evidence>
<organism evidence="1 2">
    <name type="scientific">Candidatus Nomurabacteria bacterium GW2011_GWC2_35_8</name>
    <dbReference type="NCBI Taxonomy" id="1618752"/>
    <lineage>
        <taxon>Bacteria</taxon>
        <taxon>Candidatus Nomuraibacteriota</taxon>
    </lineage>
</organism>